<reference evidence="11" key="1">
    <citation type="journal article" date="2023" name="G3 (Bethesda)">
        <title>Whole genome assembly and annotation of the endangered Caribbean coral Acropora cervicornis.</title>
        <authorList>
            <person name="Selwyn J.D."/>
            <person name="Vollmer S.V."/>
        </authorList>
    </citation>
    <scope>NUCLEOTIDE SEQUENCE</scope>
    <source>
        <strain evidence="11">K2</strain>
    </source>
</reference>
<dbReference type="GO" id="GO:0005634">
    <property type="term" value="C:nucleus"/>
    <property type="evidence" value="ECO:0007669"/>
    <property type="project" value="TreeGrafter"/>
</dbReference>
<evidence type="ECO:0000256" key="1">
    <source>
        <dbReference type="ARBA" id="ARBA00004308"/>
    </source>
</evidence>
<evidence type="ECO:0000256" key="3">
    <source>
        <dbReference type="ARBA" id="ARBA00013064"/>
    </source>
</evidence>
<feature type="compositionally biased region" description="Basic and acidic residues" evidence="8">
    <location>
        <begin position="298"/>
        <end position="309"/>
    </location>
</feature>
<dbReference type="PROSITE" id="PS50055">
    <property type="entry name" value="TYR_PHOSPHATASE_PTP"/>
    <property type="match status" value="1"/>
</dbReference>
<dbReference type="GO" id="GO:0019901">
    <property type="term" value="F:protein kinase binding"/>
    <property type="evidence" value="ECO:0007669"/>
    <property type="project" value="TreeGrafter"/>
</dbReference>
<dbReference type="EMBL" id="JARQWQ010000070">
    <property type="protein sequence ID" value="KAK2554466.1"/>
    <property type="molecule type" value="Genomic_DNA"/>
</dbReference>
<accession>A0AAD9Q510</accession>
<proteinExistence type="inferred from homology"/>
<feature type="domain" description="Tyrosine-protein phosphatase" evidence="9">
    <location>
        <begin position="14"/>
        <end position="279"/>
    </location>
</feature>
<dbReference type="PROSITE" id="PS00383">
    <property type="entry name" value="TYR_PHOSPHATASE_1"/>
    <property type="match status" value="1"/>
</dbReference>
<keyword evidence="7" id="KW-0472">Membrane</keyword>
<feature type="domain" description="Tyrosine specific protein phosphatases" evidence="10">
    <location>
        <begin position="191"/>
        <end position="270"/>
    </location>
</feature>
<dbReference type="PRINTS" id="PR00700">
    <property type="entry name" value="PRTYPHPHTASE"/>
</dbReference>
<evidence type="ECO:0000256" key="4">
    <source>
        <dbReference type="ARBA" id="ARBA00022553"/>
    </source>
</evidence>
<comment type="similarity">
    <text evidence="2">Belongs to the protein-tyrosine phosphatase family. Non-receptor class 1 subfamily.</text>
</comment>
<dbReference type="InterPro" id="IPR051985">
    <property type="entry name" value="NR_tyrosine_phosphatase"/>
</dbReference>
<keyword evidence="6" id="KW-0904">Protein phosphatase</keyword>
<comment type="subcellular location">
    <subcellularLocation>
        <location evidence="1">Endomembrane system</location>
    </subcellularLocation>
</comment>
<feature type="compositionally biased region" description="Basic and acidic residues" evidence="8">
    <location>
        <begin position="478"/>
        <end position="488"/>
    </location>
</feature>
<dbReference type="GO" id="GO:0004726">
    <property type="term" value="F:non-membrane spanning protein tyrosine phosphatase activity"/>
    <property type="evidence" value="ECO:0007669"/>
    <property type="project" value="TreeGrafter"/>
</dbReference>
<keyword evidence="5" id="KW-0378">Hydrolase</keyword>
<dbReference type="SMART" id="SM00194">
    <property type="entry name" value="PTPc"/>
    <property type="match status" value="1"/>
</dbReference>
<feature type="region of interest" description="Disordered" evidence="8">
    <location>
        <begin position="298"/>
        <end position="509"/>
    </location>
</feature>
<dbReference type="PROSITE" id="PS50056">
    <property type="entry name" value="TYR_PHOSPHATASE_2"/>
    <property type="match status" value="1"/>
</dbReference>
<dbReference type="GO" id="GO:0012505">
    <property type="term" value="C:endomembrane system"/>
    <property type="evidence" value="ECO:0007669"/>
    <property type="project" value="UniProtKB-SubCell"/>
</dbReference>
<feature type="compositionally biased region" description="Basic and acidic residues" evidence="8">
    <location>
        <begin position="440"/>
        <end position="459"/>
    </location>
</feature>
<feature type="compositionally biased region" description="Polar residues" evidence="8">
    <location>
        <begin position="460"/>
        <end position="477"/>
    </location>
</feature>
<evidence type="ECO:0000256" key="8">
    <source>
        <dbReference type="SAM" id="MobiDB-lite"/>
    </source>
</evidence>
<evidence type="ECO:0000259" key="9">
    <source>
        <dbReference type="PROSITE" id="PS50055"/>
    </source>
</evidence>
<dbReference type="CDD" id="cd14545">
    <property type="entry name" value="PTPc-N1_2"/>
    <property type="match status" value="1"/>
</dbReference>
<dbReference type="InterPro" id="IPR000242">
    <property type="entry name" value="PTP_cat"/>
</dbReference>
<evidence type="ECO:0000256" key="6">
    <source>
        <dbReference type="ARBA" id="ARBA00022912"/>
    </source>
</evidence>
<evidence type="ECO:0000256" key="2">
    <source>
        <dbReference type="ARBA" id="ARBA00009701"/>
    </source>
</evidence>
<dbReference type="PANTHER" id="PTHR46047:SF3">
    <property type="entry name" value="TYROSINE-PROTEIN PHOSPHATASE NON-RECEPTOR TYPE 61F"/>
    <property type="match status" value="1"/>
</dbReference>
<keyword evidence="12" id="KW-1185">Reference proteome</keyword>
<reference evidence="11" key="2">
    <citation type="journal article" date="2023" name="Science">
        <title>Genomic signatures of disease resistance in endangered staghorn corals.</title>
        <authorList>
            <person name="Vollmer S.V."/>
            <person name="Selwyn J.D."/>
            <person name="Despard B.A."/>
            <person name="Roesel C.L."/>
        </authorList>
    </citation>
    <scope>NUCLEOTIDE SEQUENCE</scope>
    <source>
        <strain evidence="11">K2</strain>
    </source>
</reference>
<dbReference type="InterPro" id="IPR029021">
    <property type="entry name" value="Prot-tyrosine_phosphatase-like"/>
</dbReference>
<evidence type="ECO:0000313" key="11">
    <source>
        <dbReference type="EMBL" id="KAK2554466.1"/>
    </source>
</evidence>
<evidence type="ECO:0000256" key="5">
    <source>
        <dbReference type="ARBA" id="ARBA00022801"/>
    </source>
</evidence>
<dbReference type="GO" id="GO:0070373">
    <property type="term" value="P:negative regulation of ERK1 and ERK2 cascade"/>
    <property type="evidence" value="ECO:0007669"/>
    <property type="project" value="TreeGrafter"/>
</dbReference>
<dbReference type="GO" id="GO:0005737">
    <property type="term" value="C:cytoplasm"/>
    <property type="evidence" value="ECO:0007669"/>
    <property type="project" value="TreeGrafter"/>
</dbReference>
<dbReference type="PANTHER" id="PTHR46047">
    <property type="entry name" value="TYROSINE-PROTEIN PHOSPHATASE NON-RECEPTOR TYPE 61F"/>
    <property type="match status" value="1"/>
</dbReference>
<name>A0AAD9Q510_ACRCE</name>
<dbReference type="Pfam" id="PF00102">
    <property type="entry name" value="Y_phosphatase"/>
    <property type="match status" value="1"/>
</dbReference>
<comment type="caution">
    <text evidence="11">The sequence shown here is derived from an EMBL/GenBank/DDBJ whole genome shotgun (WGS) entry which is preliminary data.</text>
</comment>
<dbReference type="Proteomes" id="UP001249851">
    <property type="component" value="Unassembled WGS sequence"/>
</dbReference>
<dbReference type="EC" id="3.1.3.48" evidence="3"/>
<sequence length="563" mass="64033">MLAELQELDESKGWQRLFQRLNWEASQKAGSLTAARLPENRQLNRYRDVLPYDHSRVILKDGPPDYINANLVEISRLNRRYILTQGPLSHTAKHFWQMIWEQNTTAIIMLNRVVEKNQVKCFQYWPCGQAAGHSDMLEFEDFKVYYLKEVGNEYFTIRTLELENFVTGEKRCIYHFHYQTWPDFGVPTSPATFLAFLFEVRQKGVLSPDVGPSVIHCSAGIGRSGTFVMVDSILREIESTGDMEQISITDVLLEIRQYRVGLIQTPDQLRFTYLAILEGVKVLMPDIYQKATENHWKANEERENEKENLGEVTTGDAKSEEDSGDETPPPVPERRRPEDAASTADEPRAKIIRLSEDEPKADNVVFTESSEGSDEIIDLSSHSDSEQSGHSAEEEIESSQVSTKEDIKKGNEIPSGQTESLQAEEEDKVAVHQVNNDSSEMEKTSEQGKGELMKSKAETQETSEVIQETGTGPQETSEAIKVEGESEFIRTANETTKTESATEIRRRKRAERNERITNLVDNIKKKVQREEDAKAWKSRLKKAVFVAAVCSIAYVTFRYLTSG</sequence>
<dbReference type="GO" id="GO:0046426">
    <property type="term" value="P:negative regulation of receptor signaling pathway via JAK-STAT"/>
    <property type="evidence" value="ECO:0007669"/>
    <property type="project" value="TreeGrafter"/>
</dbReference>
<evidence type="ECO:0000313" key="12">
    <source>
        <dbReference type="Proteomes" id="UP001249851"/>
    </source>
</evidence>
<evidence type="ECO:0000256" key="7">
    <source>
        <dbReference type="ARBA" id="ARBA00023136"/>
    </source>
</evidence>
<evidence type="ECO:0000259" key="10">
    <source>
        <dbReference type="PROSITE" id="PS50056"/>
    </source>
</evidence>
<dbReference type="SMART" id="SM00404">
    <property type="entry name" value="PTPc_motif"/>
    <property type="match status" value="1"/>
</dbReference>
<dbReference type="InterPro" id="IPR016130">
    <property type="entry name" value="Tyr_Pase_AS"/>
</dbReference>
<organism evidence="11 12">
    <name type="scientific">Acropora cervicornis</name>
    <name type="common">Staghorn coral</name>
    <dbReference type="NCBI Taxonomy" id="6130"/>
    <lineage>
        <taxon>Eukaryota</taxon>
        <taxon>Metazoa</taxon>
        <taxon>Cnidaria</taxon>
        <taxon>Anthozoa</taxon>
        <taxon>Hexacorallia</taxon>
        <taxon>Scleractinia</taxon>
        <taxon>Astrocoeniina</taxon>
        <taxon>Acroporidae</taxon>
        <taxon>Acropora</taxon>
    </lineage>
</organism>
<dbReference type="Gene3D" id="3.90.190.10">
    <property type="entry name" value="Protein tyrosine phosphatase superfamily"/>
    <property type="match status" value="1"/>
</dbReference>
<feature type="compositionally biased region" description="Basic and acidic residues" evidence="8">
    <location>
        <begin position="332"/>
        <end position="361"/>
    </location>
</feature>
<keyword evidence="4" id="KW-0597">Phosphoprotein</keyword>
<dbReference type="InterPro" id="IPR000387">
    <property type="entry name" value="Tyr_Pase_dom"/>
</dbReference>
<gene>
    <name evidence="11" type="ORF">P5673_024183</name>
</gene>
<dbReference type="SUPFAM" id="SSF52799">
    <property type="entry name" value="(Phosphotyrosine protein) phosphatases II"/>
    <property type="match status" value="1"/>
</dbReference>
<protein>
    <recommendedName>
        <fullName evidence="3">protein-tyrosine-phosphatase</fullName>
        <ecNumber evidence="3">3.1.3.48</ecNumber>
    </recommendedName>
</protein>
<dbReference type="InterPro" id="IPR003595">
    <property type="entry name" value="Tyr_Pase_cat"/>
</dbReference>
<feature type="compositionally biased region" description="Basic and acidic residues" evidence="8">
    <location>
        <begin position="381"/>
        <end position="393"/>
    </location>
</feature>
<dbReference type="AlphaFoldDB" id="A0AAD9Q510"/>